<dbReference type="InterPro" id="IPR027417">
    <property type="entry name" value="P-loop_NTPase"/>
</dbReference>
<comment type="pathway">
    <text evidence="3">Glycan metabolism.</text>
</comment>
<dbReference type="SMART" id="SM00382">
    <property type="entry name" value="AAA"/>
    <property type="match status" value="1"/>
</dbReference>
<evidence type="ECO:0000256" key="22">
    <source>
        <dbReference type="ARBA" id="ARBA00030350"/>
    </source>
</evidence>
<evidence type="ECO:0000256" key="23">
    <source>
        <dbReference type="SAM" id="MobiDB-lite"/>
    </source>
</evidence>
<dbReference type="FunFam" id="3.40.50.11350:FF:000011">
    <property type="entry name" value="O-fucosyltransferase 28"/>
    <property type="match status" value="1"/>
</dbReference>
<dbReference type="GO" id="GO:0005524">
    <property type="term" value="F:ATP binding"/>
    <property type="evidence" value="ECO:0007669"/>
    <property type="project" value="UniProtKB-KW"/>
</dbReference>
<evidence type="ECO:0000256" key="6">
    <source>
        <dbReference type="ARBA" id="ARBA00022528"/>
    </source>
</evidence>
<evidence type="ECO:0000256" key="11">
    <source>
        <dbReference type="ARBA" id="ARBA00022692"/>
    </source>
</evidence>
<evidence type="ECO:0000256" key="4">
    <source>
        <dbReference type="ARBA" id="ARBA00006914"/>
    </source>
</evidence>
<dbReference type="GO" id="GO:0004176">
    <property type="term" value="F:ATP-dependent peptidase activity"/>
    <property type="evidence" value="ECO:0007669"/>
    <property type="project" value="InterPro"/>
</dbReference>
<evidence type="ECO:0000256" key="24">
    <source>
        <dbReference type="SAM" id="Phobius"/>
    </source>
</evidence>
<dbReference type="InterPro" id="IPR003960">
    <property type="entry name" value="ATPase_AAA_CS"/>
</dbReference>
<keyword evidence="8" id="KW-0645">Protease</keyword>
<dbReference type="InterPro" id="IPR037219">
    <property type="entry name" value="Peptidase_M41-like"/>
</dbReference>
<keyword evidence="21" id="KW-0119">Carbohydrate metabolism</keyword>
<evidence type="ECO:0000256" key="17">
    <source>
        <dbReference type="ARBA" id="ARBA00022989"/>
    </source>
</evidence>
<comment type="caution">
    <text evidence="26">The sequence shown here is derived from an EMBL/GenBank/DDBJ whole genome shotgun (WGS) entry which is preliminary data.</text>
</comment>
<evidence type="ECO:0000256" key="7">
    <source>
        <dbReference type="ARBA" id="ARBA00022640"/>
    </source>
</evidence>
<evidence type="ECO:0000259" key="25">
    <source>
        <dbReference type="SMART" id="SM00382"/>
    </source>
</evidence>
<keyword evidence="19" id="KW-0325">Glycoprotein</keyword>
<dbReference type="PROSITE" id="PS00674">
    <property type="entry name" value="AAA"/>
    <property type="match status" value="1"/>
</dbReference>
<evidence type="ECO:0000256" key="13">
    <source>
        <dbReference type="ARBA" id="ARBA00022801"/>
    </source>
</evidence>
<dbReference type="PANTHER" id="PTHR31741">
    <property type="entry name" value="OS02G0726500 PROTEIN-RELATED"/>
    <property type="match status" value="1"/>
</dbReference>
<dbReference type="SUPFAM" id="SSF52540">
    <property type="entry name" value="P-loop containing nucleoside triphosphate hydrolases"/>
    <property type="match status" value="1"/>
</dbReference>
<dbReference type="GO" id="GO:0016887">
    <property type="term" value="F:ATP hydrolysis activity"/>
    <property type="evidence" value="ECO:0007669"/>
    <property type="project" value="InterPro"/>
</dbReference>
<keyword evidence="20" id="KW-0294">Fucose metabolism</keyword>
<evidence type="ECO:0000256" key="15">
    <source>
        <dbReference type="ARBA" id="ARBA00022946"/>
    </source>
</evidence>
<evidence type="ECO:0000256" key="21">
    <source>
        <dbReference type="ARBA" id="ARBA00023277"/>
    </source>
</evidence>
<evidence type="ECO:0000313" key="26">
    <source>
        <dbReference type="EMBL" id="CAK7354986.1"/>
    </source>
</evidence>
<evidence type="ECO:0000256" key="8">
    <source>
        <dbReference type="ARBA" id="ARBA00022670"/>
    </source>
</evidence>
<evidence type="ECO:0000256" key="16">
    <source>
        <dbReference type="ARBA" id="ARBA00022968"/>
    </source>
</evidence>
<accession>A0AAV1SNE9</accession>
<evidence type="ECO:0000256" key="1">
    <source>
        <dbReference type="ARBA" id="ARBA00004229"/>
    </source>
</evidence>
<dbReference type="SUPFAM" id="SSF140990">
    <property type="entry name" value="FtsH protease domain-like"/>
    <property type="match status" value="1"/>
</dbReference>
<keyword evidence="15" id="KW-0809">Transit peptide</keyword>
<reference evidence="26 27" key="1">
    <citation type="submission" date="2024-01" db="EMBL/GenBank/DDBJ databases">
        <authorList>
            <person name="Waweru B."/>
        </authorList>
    </citation>
    <scope>NUCLEOTIDE SEQUENCE [LARGE SCALE GENOMIC DNA]</scope>
</reference>
<comment type="subcellular location">
    <subcellularLocation>
        <location evidence="2">Membrane</location>
        <topology evidence="2">Single-pass type II membrane protein</topology>
    </subcellularLocation>
    <subcellularLocation>
        <location evidence="1">Plastid</location>
        <location evidence="1">Chloroplast</location>
    </subcellularLocation>
</comment>
<keyword evidence="6" id="KW-0150">Chloroplast</keyword>
<keyword evidence="11 24" id="KW-0812">Transmembrane</keyword>
<keyword evidence="10" id="KW-0808">Transferase</keyword>
<keyword evidence="13" id="KW-0378">Hydrolase</keyword>
<dbReference type="Gene3D" id="3.40.50.300">
    <property type="entry name" value="P-loop containing nucleotide triphosphate hydrolases"/>
    <property type="match status" value="1"/>
</dbReference>
<name>A0AAV1SNE9_9ROSI</name>
<dbReference type="CDD" id="cd11299">
    <property type="entry name" value="O-FucT_plant"/>
    <property type="match status" value="1"/>
</dbReference>
<keyword evidence="17 24" id="KW-1133">Transmembrane helix</keyword>
<feature type="compositionally biased region" description="Low complexity" evidence="23">
    <location>
        <begin position="680"/>
        <end position="694"/>
    </location>
</feature>
<keyword evidence="18 24" id="KW-0472">Membrane</keyword>
<dbReference type="Pfam" id="PF17862">
    <property type="entry name" value="AAA_lid_3"/>
    <property type="match status" value="1"/>
</dbReference>
<dbReference type="GO" id="GO:0006508">
    <property type="term" value="P:proteolysis"/>
    <property type="evidence" value="ECO:0007669"/>
    <property type="project" value="UniProtKB-KW"/>
</dbReference>
<dbReference type="GO" id="GO:0005634">
    <property type="term" value="C:nucleus"/>
    <property type="evidence" value="ECO:0007669"/>
    <property type="project" value="TreeGrafter"/>
</dbReference>
<dbReference type="FunFam" id="1.20.58.760:FF:000013">
    <property type="entry name" value="Probable inactive ATP-dependent zinc metalloprotease FTSHI 4, chloroplastic"/>
    <property type="match status" value="1"/>
</dbReference>
<dbReference type="GO" id="GO:0004222">
    <property type="term" value="F:metalloendopeptidase activity"/>
    <property type="evidence" value="ECO:0007669"/>
    <property type="project" value="InterPro"/>
</dbReference>
<feature type="domain" description="AAA+ ATPase" evidence="25">
    <location>
        <begin position="966"/>
        <end position="1107"/>
    </location>
</feature>
<dbReference type="Gene3D" id="1.10.8.60">
    <property type="match status" value="1"/>
</dbReference>
<dbReference type="InterPro" id="IPR024709">
    <property type="entry name" value="FucosylTrfase_pln"/>
</dbReference>
<keyword evidence="9" id="KW-0328">Glycosyltransferase</keyword>
<evidence type="ECO:0000256" key="14">
    <source>
        <dbReference type="ARBA" id="ARBA00022840"/>
    </source>
</evidence>
<dbReference type="GO" id="GO:0006004">
    <property type="term" value="P:fucose metabolic process"/>
    <property type="evidence" value="ECO:0007669"/>
    <property type="project" value="UniProtKB-KW"/>
</dbReference>
<gene>
    <name evidence="26" type="ORF">DCAF_LOCUS25439</name>
</gene>
<dbReference type="InterPro" id="IPR041569">
    <property type="entry name" value="AAA_lid_3"/>
</dbReference>
<dbReference type="PANTHER" id="PTHR31741:SF15">
    <property type="entry name" value="O-FUCOSYLTRANSFERASE 38"/>
    <property type="match status" value="1"/>
</dbReference>
<evidence type="ECO:0000256" key="10">
    <source>
        <dbReference type="ARBA" id="ARBA00022679"/>
    </source>
</evidence>
<evidence type="ECO:0000256" key="3">
    <source>
        <dbReference type="ARBA" id="ARBA00004881"/>
    </source>
</evidence>
<keyword evidence="27" id="KW-1185">Reference proteome</keyword>
<keyword evidence="7" id="KW-0934">Plastid</keyword>
<dbReference type="InterPro" id="IPR003959">
    <property type="entry name" value="ATPase_AAA_core"/>
</dbReference>
<dbReference type="InterPro" id="IPR019378">
    <property type="entry name" value="GDP-Fuc_O-FucTrfase"/>
</dbReference>
<comment type="similarity">
    <text evidence="4">Belongs to the AAA ATPase family.</text>
</comment>
<dbReference type="Pfam" id="PF10250">
    <property type="entry name" value="O-FucT"/>
    <property type="match status" value="1"/>
</dbReference>
<dbReference type="EMBL" id="CAWUPB010001195">
    <property type="protein sequence ID" value="CAK7354986.1"/>
    <property type="molecule type" value="Genomic_DNA"/>
</dbReference>
<feature type="transmembrane region" description="Helical" evidence="24">
    <location>
        <begin position="21"/>
        <end position="45"/>
    </location>
</feature>
<protein>
    <recommendedName>
        <fullName evidence="22">O-fucosyltransferase family protein</fullName>
    </recommendedName>
</protein>
<feature type="region of interest" description="Disordered" evidence="23">
    <location>
        <begin position="679"/>
        <end position="699"/>
    </location>
</feature>
<dbReference type="FunFam" id="3.40.50.300:FF:000352">
    <property type="entry name" value="ATP-dependent zinc metalloprotease FTSH 7, chloroplastic"/>
    <property type="match status" value="1"/>
</dbReference>
<dbReference type="InterPro" id="IPR003593">
    <property type="entry name" value="AAA+_ATPase"/>
</dbReference>
<evidence type="ECO:0000256" key="12">
    <source>
        <dbReference type="ARBA" id="ARBA00022741"/>
    </source>
</evidence>
<dbReference type="Pfam" id="PF00004">
    <property type="entry name" value="AAA"/>
    <property type="match status" value="1"/>
</dbReference>
<dbReference type="Proteomes" id="UP001314170">
    <property type="component" value="Unassembled WGS sequence"/>
</dbReference>
<evidence type="ECO:0000256" key="2">
    <source>
        <dbReference type="ARBA" id="ARBA00004606"/>
    </source>
</evidence>
<dbReference type="FunFam" id="1.10.8.60:FF:000061">
    <property type="entry name" value="Probable inactive ATP-dependent zinc metalloprotease FTSHI 4, chloroplastic"/>
    <property type="match status" value="1"/>
</dbReference>
<organism evidence="26 27">
    <name type="scientific">Dovyalis caffra</name>
    <dbReference type="NCBI Taxonomy" id="77055"/>
    <lineage>
        <taxon>Eukaryota</taxon>
        <taxon>Viridiplantae</taxon>
        <taxon>Streptophyta</taxon>
        <taxon>Embryophyta</taxon>
        <taxon>Tracheophyta</taxon>
        <taxon>Spermatophyta</taxon>
        <taxon>Magnoliopsida</taxon>
        <taxon>eudicotyledons</taxon>
        <taxon>Gunneridae</taxon>
        <taxon>Pentapetalae</taxon>
        <taxon>rosids</taxon>
        <taxon>fabids</taxon>
        <taxon>Malpighiales</taxon>
        <taxon>Salicaceae</taxon>
        <taxon>Flacourtieae</taxon>
        <taxon>Dovyalis</taxon>
    </lineage>
</organism>
<keyword evidence="14" id="KW-0067">ATP-binding</keyword>
<comment type="similarity">
    <text evidence="5">Belongs to the glycosyltransferase GT106 family.</text>
</comment>
<evidence type="ECO:0000256" key="20">
    <source>
        <dbReference type="ARBA" id="ARBA00023253"/>
    </source>
</evidence>
<dbReference type="GO" id="GO:0016757">
    <property type="term" value="F:glycosyltransferase activity"/>
    <property type="evidence" value="ECO:0007669"/>
    <property type="project" value="UniProtKB-KW"/>
</dbReference>
<evidence type="ECO:0000256" key="18">
    <source>
        <dbReference type="ARBA" id="ARBA00023136"/>
    </source>
</evidence>
<evidence type="ECO:0000256" key="5">
    <source>
        <dbReference type="ARBA" id="ARBA00007737"/>
    </source>
</evidence>
<evidence type="ECO:0000256" key="19">
    <source>
        <dbReference type="ARBA" id="ARBA00023180"/>
    </source>
</evidence>
<keyword evidence="12" id="KW-0547">Nucleotide-binding</keyword>
<evidence type="ECO:0000313" key="27">
    <source>
        <dbReference type="Proteomes" id="UP001314170"/>
    </source>
</evidence>
<dbReference type="GO" id="GO:0016020">
    <property type="term" value="C:membrane"/>
    <property type="evidence" value="ECO:0007669"/>
    <property type="project" value="UniProtKB-SubCell"/>
</dbReference>
<proteinExistence type="inferred from homology"/>
<sequence>MANYRGSSHFRSIARFLSRRQSLFTISLFTIFVFSFSIFLLLFGFTPKDDDILEEDTKLEESQYQSVHMQQQEVLLSCLLLSGWNWSRKLWFCASIFLWFFGRKHTWDTADWIVGKFVGVLPVSIFSQTGEKFFSFRRYRTVNVRDNVKGVTVVVMMTAFEFFSLSLSLSFGCEEEHVGRGLCSGLRVSTLLLISDMVAVAHVMNATLVIPQLDKRSFWQDTSTFSDIFDELHFITTLQDDVRIVKVLPKELESIPRARKHFTSWSGMGYYEEMARLWKDYQVIHVAKSDSRLANNDLPLDIQRLRCRALYHALRFSPPIESLGKKLVERLRSHGGRYIALHLRYEKDMLSFTGCTYGLTEAESEELRIMRENTNHWKVKTINSTEQRVGGFCPLTPKEVGIFLEALGYPPTTTVYIAAGEIYGGEARLSELMSRFPNIVLKDNLATEKELKPFAKHGSQTAALDYIISIESDVFIPSHSGNMARAVEGHRRFLGHRKTINPDRKGLVGLFDKLESGKLKVGSSLSNLVQEMHKNRQGAPRKRYGPLPGIKGRARLRTEESFYENPYPELNPNQQQAHQLSTSKLTEPSRHPFLLLTFAESKTGEEAYLVKANTTTTEMKSLISNSILQIPNSPPPPLIIPSRQCFHKIVFKTKLSFGNLQLLLFRNQNLLKFTAFAAPSSSSSNSVTTSSNSVQVAEEDSDSTRLFEKLKEAERERINKLEELRRKADVQLERNLVMASDWSRALLTMRGKLKGTEWDPENSHRIDFSDFWGLVNSNNVQFMEYANYGQNVSVVLPYYKDAKKEGSEGNSNKEIIFRRHVVDRMPIDCWNDVWQKLHQQIVNVDVHNVDAVPAEVYSTVATAVIWAMRLALSVALYLWLDNAMRPIYAKLIPCDLGTPTETVRQPLKRRALGSLGKSRAKFISAEETTGVTFNDFAGQEYIKRELQEIVRILKNDEEFQDKGIYCPKGVLLHGPPGTGKTLLAKAIAGEAGLPFFAANGTDFVEMFVGVAASRVKDLFASARSFAPSIIFIDEIDAIGSKRGGPDIGGGGAEREQGLLQILTEMDGFKEFTSQVLVIGATNRLDILDPALLRKGRFDKIVRVGLPSKDGRLAILKVHARNKFFRSEEEKDALLQEISELTDDFTGAELQNILNEAGILTARKDLDYIGREELLEALKRQKGTFETGQEDSTEIPEELKLRLAYREAAVAILACYFPDPFRPFTETDINSITSQPNMRYAETAGRVFARKSDYVNSIVRACAPRVIEEEMFEVDNMCWISAKATLEASRLAEFLILQTGMTAFGKAFYRKHSDLVPNLAAKLEALRDEYMRYAVEKCTSVLRECHSAVETITDILLDKGQIDAAEIWDIYKKGPRIPQPAVRPVDEYGALIYAGRWGIHGITVPGRVTFAPGNVGFATFGAPRPMETQVVSDETWKLIDGIWDQRVQEIKSEASMEIEEDEEKPQLLMASHFL</sequence>
<keyword evidence="16" id="KW-0735">Signal-anchor</keyword>
<evidence type="ECO:0000256" key="9">
    <source>
        <dbReference type="ARBA" id="ARBA00022676"/>
    </source>
</evidence>
<dbReference type="GO" id="GO:0009507">
    <property type="term" value="C:chloroplast"/>
    <property type="evidence" value="ECO:0007669"/>
    <property type="project" value="UniProtKB-SubCell"/>
</dbReference>
<dbReference type="Gene3D" id="1.20.58.760">
    <property type="entry name" value="Peptidase M41"/>
    <property type="match status" value="1"/>
</dbReference>